<dbReference type="EMBL" id="LAZR01030657">
    <property type="protein sequence ID" value="KKL55949.1"/>
    <property type="molecule type" value="Genomic_DNA"/>
</dbReference>
<comment type="caution">
    <text evidence="1">The sequence shown here is derived from an EMBL/GenBank/DDBJ whole genome shotgun (WGS) entry which is preliminary data.</text>
</comment>
<name>A0A0F9D339_9ZZZZ</name>
<sequence>MARKLTFGTPYRTKPLEFWQAKGRKTPVLTYVLPDAEFFAAAEKYGFKRSIGAFAVWSRWWQPGKDRIYLRASRLDLFGHEWRHIETKSNFHKGDEHV</sequence>
<protein>
    <submittedName>
        <fullName evidence="1">Uncharacterized protein</fullName>
    </submittedName>
</protein>
<dbReference type="AlphaFoldDB" id="A0A0F9D339"/>
<accession>A0A0F9D339</accession>
<proteinExistence type="predicted"/>
<organism evidence="1">
    <name type="scientific">marine sediment metagenome</name>
    <dbReference type="NCBI Taxonomy" id="412755"/>
    <lineage>
        <taxon>unclassified sequences</taxon>
        <taxon>metagenomes</taxon>
        <taxon>ecological metagenomes</taxon>
    </lineage>
</organism>
<gene>
    <name evidence="1" type="ORF">LCGC14_2250310</name>
</gene>
<reference evidence="1" key="1">
    <citation type="journal article" date="2015" name="Nature">
        <title>Complex archaea that bridge the gap between prokaryotes and eukaryotes.</title>
        <authorList>
            <person name="Spang A."/>
            <person name="Saw J.H."/>
            <person name="Jorgensen S.L."/>
            <person name="Zaremba-Niedzwiedzka K."/>
            <person name="Martijn J."/>
            <person name="Lind A.E."/>
            <person name="van Eijk R."/>
            <person name="Schleper C."/>
            <person name="Guy L."/>
            <person name="Ettema T.J."/>
        </authorList>
    </citation>
    <scope>NUCLEOTIDE SEQUENCE</scope>
</reference>
<evidence type="ECO:0000313" key="1">
    <source>
        <dbReference type="EMBL" id="KKL55949.1"/>
    </source>
</evidence>